<dbReference type="OrthoDB" id="101972at2"/>
<evidence type="ECO:0000313" key="2">
    <source>
        <dbReference type="EMBL" id="RKM92065.1"/>
    </source>
</evidence>
<organism evidence="2 3">
    <name type="scientific">Streptomyces xinghaiensis</name>
    <dbReference type="NCBI Taxonomy" id="1038928"/>
    <lineage>
        <taxon>Bacteria</taxon>
        <taxon>Bacillati</taxon>
        <taxon>Actinomycetota</taxon>
        <taxon>Actinomycetes</taxon>
        <taxon>Kitasatosporales</taxon>
        <taxon>Streptomycetaceae</taxon>
        <taxon>Streptomyces</taxon>
    </lineage>
</organism>
<dbReference type="Gene3D" id="3.50.50.60">
    <property type="entry name" value="FAD/NAD(P)-binding domain"/>
    <property type="match status" value="1"/>
</dbReference>
<proteinExistence type="predicted"/>
<dbReference type="PANTHER" id="PTHR40254:SF1">
    <property type="entry name" value="BLR0577 PROTEIN"/>
    <property type="match status" value="1"/>
</dbReference>
<feature type="domain" description="FAD-dependent urate hydroxylase HpyO/Asp monooxygenase CreE-like FAD/NAD(P)-binding" evidence="1">
    <location>
        <begin position="16"/>
        <end position="162"/>
    </location>
</feature>
<evidence type="ECO:0000259" key="1">
    <source>
        <dbReference type="Pfam" id="PF13454"/>
    </source>
</evidence>
<dbReference type="EMBL" id="JNAD02000015">
    <property type="protein sequence ID" value="RKM92065.1"/>
    <property type="molecule type" value="Genomic_DNA"/>
</dbReference>
<evidence type="ECO:0000313" key="3">
    <source>
        <dbReference type="Proteomes" id="UP000028058"/>
    </source>
</evidence>
<dbReference type="SUPFAM" id="SSF51905">
    <property type="entry name" value="FAD/NAD(P)-binding domain"/>
    <property type="match status" value="1"/>
</dbReference>
<comment type="caution">
    <text evidence="2">The sequence shown here is derived from an EMBL/GenBank/DDBJ whole genome shotgun (WGS) entry which is preliminary data.</text>
</comment>
<dbReference type="RefSeq" id="WP_043468069.1">
    <property type="nucleotide sequence ID" value="NZ_CP134822.1"/>
</dbReference>
<dbReference type="Proteomes" id="UP000028058">
    <property type="component" value="Unassembled WGS sequence"/>
</dbReference>
<name>A0A3R7IYY2_9ACTN</name>
<dbReference type="AlphaFoldDB" id="A0A3R7IYY2"/>
<dbReference type="InterPro" id="IPR052189">
    <property type="entry name" value="L-asp_N-monooxygenase_NS-form"/>
</dbReference>
<dbReference type="InterPro" id="IPR036188">
    <property type="entry name" value="FAD/NAD-bd_sf"/>
</dbReference>
<accession>A0A3R7IYY2</accession>
<reference evidence="2 3" key="1">
    <citation type="journal article" date="2014" name="Genome Announc.">
        <title>Draft Genome Sequence of Streptomyces fradiae ATCC 19609, a Strain Highly Sensitive to Antibiotics.</title>
        <authorList>
            <person name="Bekker O.B."/>
            <person name="Klimina K.M."/>
            <person name="Vatlin A.A."/>
            <person name="Zakharevich N.V."/>
            <person name="Kasianov A.S."/>
            <person name="Danilenko V.N."/>
        </authorList>
    </citation>
    <scope>NUCLEOTIDE SEQUENCE [LARGE SCALE GENOMIC DNA]</scope>
    <source>
        <strain evidence="2 3">ATCC 19609</strain>
    </source>
</reference>
<gene>
    <name evidence="2" type="ORF">SFRA_026940</name>
</gene>
<keyword evidence="3" id="KW-1185">Reference proteome</keyword>
<protein>
    <recommendedName>
        <fullName evidence="1">FAD-dependent urate hydroxylase HpyO/Asp monooxygenase CreE-like FAD/NAD(P)-binding domain-containing protein</fullName>
    </recommendedName>
</protein>
<dbReference type="Pfam" id="PF13454">
    <property type="entry name" value="NAD_binding_9"/>
    <property type="match status" value="1"/>
</dbReference>
<dbReference type="PANTHER" id="PTHR40254">
    <property type="entry name" value="BLR0577 PROTEIN"/>
    <property type="match status" value="1"/>
</dbReference>
<sequence>MAGQRHASGGGGRRIVVVGGGPTAVAALTHLGSVSGIGEVTIASRNEIGLTEPFSPGGSRLICNTSLDVTSLDPDGPSDLLRYLAGRGWPVHREDFVPRHLVGSYARERYLAARDAMSREGVRIRHERDEVRTVAGEPGAYRLTLASGRVLPAGDVLLCTGGGGPFVPPALREHVGSPGVTVLPASPAELRAVPAGARVLLLGSKLSAVDTALLLCPRGCRVVMASPSGQLPAVRTRLTRQPDHGFAARWQDRAGWAAETGLRRAVRELLRAARAGADGPSGIVPGRRLHALERLRAETERAAAGKVPWQDLVAEVIDAMNTVLPHWPAHDRERVLALHREAVSRYVSAIPERNARLLLHYADAGLLSLAGLCPERIDHEPGGSWRVKWQDGSASRFDHVVSAAGHRRPAHTVTASGELRLGQGPVPEGSPVRIRADLRLERGAGRPPERVWALGSAAWPVFPVVNYLRAAAQHARCVARQLAEENQA</sequence>
<dbReference type="InterPro" id="IPR038732">
    <property type="entry name" value="HpyO/CreE_NAD-binding"/>
</dbReference>